<gene>
    <name evidence="1" type="ORF">RPERSI_LOCUS2926</name>
</gene>
<name>A0ACA9LGX7_9GLOM</name>
<dbReference type="EMBL" id="CAJVQC010003390">
    <property type="protein sequence ID" value="CAG8526085.1"/>
    <property type="molecule type" value="Genomic_DNA"/>
</dbReference>
<proteinExistence type="predicted"/>
<organism evidence="1 2">
    <name type="scientific">Racocetra persica</name>
    <dbReference type="NCBI Taxonomy" id="160502"/>
    <lineage>
        <taxon>Eukaryota</taxon>
        <taxon>Fungi</taxon>
        <taxon>Fungi incertae sedis</taxon>
        <taxon>Mucoromycota</taxon>
        <taxon>Glomeromycotina</taxon>
        <taxon>Glomeromycetes</taxon>
        <taxon>Diversisporales</taxon>
        <taxon>Gigasporaceae</taxon>
        <taxon>Racocetra</taxon>
    </lineage>
</organism>
<evidence type="ECO:0000313" key="1">
    <source>
        <dbReference type="EMBL" id="CAG8526085.1"/>
    </source>
</evidence>
<comment type="caution">
    <text evidence="1">The sequence shown here is derived from an EMBL/GenBank/DDBJ whole genome shotgun (WGS) entry which is preliminary data.</text>
</comment>
<sequence>MEVCRIEIEEKKHCEYRSCCKSVPEQNNGHNSINYVKKKSRVVSMVNKMNIDKKESEKHVPDIQMINDKAQKDIDHKINNVDKRIKDNVNIRCIDFDEKKNGA</sequence>
<dbReference type="Proteomes" id="UP000789920">
    <property type="component" value="Unassembled WGS sequence"/>
</dbReference>
<keyword evidence="2" id="KW-1185">Reference proteome</keyword>
<protein>
    <submittedName>
        <fullName evidence="1">17582_t:CDS:1</fullName>
    </submittedName>
</protein>
<reference evidence="1" key="1">
    <citation type="submission" date="2021-06" db="EMBL/GenBank/DDBJ databases">
        <authorList>
            <person name="Kallberg Y."/>
            <person name="Tangrot J."/>
            <person name="Rosling A."/>
        </authorList>
    </citation>
    <scope>NUCLEOTIDE SEQUENCE</scope>
    <source>
        <strain evidence="1">MA461A</strain>
    </source>
</reference>
<accession>A0ACA9LGX7</accession>
<evidence type="ECO:0000313" key="2">
    <source>
        <dbReference type="Proteomes" id="UP000789920"/>
    </source>
</evidence>